<proteinExistence type="predicted"/>
<dbReference type="Proteomes" id="UP000668060">
    <property type="component" value="Unassembled WGS sequence"/>
</dbReference>
<protein>
    <recommendedName>
        <fullName evidence="3">Lipoprotein</fullName>
    </recommendedName>
</protein>
<organism evidence="1 2">
    <name type="scientific">Prochlorococcus marinus CUG1433</name>
    <dbReference type="NCBI Taxonomy" id="2774506"/>
    <lineage>
        <taxon>Bacteria</taxon>
        <taxon>Bacillati</taxon>
        <taxon>Cyanobacteriota</taxon>
        <taxon>Cyanophyceae</taxon>
        <taxon>Synechococcales</taxon>
        <taxon>Prochlorococcaceae</taxon>
        <taxon>Prochlorococcus</taxon>
    </lineage>
</organism>
<evidence type="ECO:0008006" key="3">
    <source>
        <dbReference type="Google" id="ProtNLM"/>
    </source>
</evidence>
<name>A0A9D9BSX2_PROMR</name>
<gene>
    <name evidence="1" type="ORF">JJ842_09690</name>
</gene>
<dbReference type="AlphaFoldDB" id="A0A9D9BSX2"/>
<dbReference type="PROSITE" id="PS51257">
    <property type="entry name" value="PROKAR_LIPOPROTEIN"/>
    <property type="match status" value="1"/>
</dbReference>
<reference evidence="1" key="1">
    <citation type="journal article" date="2021" name="Front. Mar. Sci.">
        <title>Genomes of Diverse Isolates of Prochlorococcus High-Light-Adapted Clade II in the Western Pacific Ocean.</title>
        <authorList>
            <person name="Yan W."/>
            <person name="Feng X."/>
            <person name="Zhang W."/>
            <person name="Nawaz M.Z."/>
            <person name="Luo T."/>
            <person name="Zhang R."/>
            <person name="Jiao N."/>
        </authorList>
    </citation>
    <scope>NUCLEOTIDE SEQUENCE</scope>
    <source>
        <strain evidence="1">CUG1433</strain>
    </source>
</reference>
<dbReference type="EMBL" id="JAEPLN010000004">
    <property type="protein sequence ID" value="MBO6972185.1"/>
    <property type="molecule type" value="Genomic_DNA"/>
</dbReference>
<accession>A0A9D9BSX2</accession>
<sequence>MKRLLLALLPVLLVVGCQGKQSKNPIEEPFYIGLQMGITYKMFLHEKQPIGGGIRYKFRTRVEYSSDTPTRINDWRIADCLKSTIDDYLVPALSRSEAERGMPFLIRAVCGYRG</sequence>
<evidence type="ECO:0000313" key="1">
    <source>
        <dbReference type="EMBL" id="MBO6972185.1"/>
    </source>
</evidence>
<comment type="caution">
    <text evidence="1">The sequence shown here is derived from an EMBL/GenBank/DDBJ whole genome shotgun (WGS) entry which is preliminary data.</text>
</comment>
<evidence type="ECO:0000313" key="2">
    <source>
        <dbReference type="Proteomes" id="UP000668060"/>
    </source>
</evidence>